<evidence type="ECO:0000256" key="7">
    <source>
        <dbReference type="ARBA" id="ARBA00023136"/>
    </source>
</evidence>
<dbReference type="EMBL" id="FRFE01000004">
    <property type="protein sequence ID" value="SHO45646.1"/>
    <property type="molecule type" value="Genomic_DNA"/>
</dbReference>
<dbReference type="PANTHER" id="PTHR33162:SF1">
    <property type="entry name" value="SEC-INDEPENDENT PROTEIN TRANSLOCASE PROTEIN TATA, CHLOROPLASTIC"/>
    <property type="match status" value="1"/>
</dbReference>
<sequence>MFGIGLPEMILILALALIVVGPDKLPELARSLAKGIMELKKTAEGFKEQIKEEGNILDDVRPDLENAAKTFKSHMLDHPDKGATSLFPADANTASADHAAKAYEELTQTGVNPAALPVDNVAPAKILPSDLTEDVTDENSVAANQPKEDDNNKSSAAK</sequence>
<evidence type="ECO:0000313" key="10">
    <source>
        <dbReference type="Proteomes" id="UP000184603"/>
    </source>
</evidence>
<keyword evidence="2" id="KW-0813">Transport</keyword>
<dbReference type="GO" id="GO:0016020">
    <property type="term" value="C:membrane"/>
    <property type="evidence" value="ECO:0007669"/>
    <property type="project" value="UniProtKB-SubCell"/>
</dbReference>
<protein>
    <submittedName>
        <fullName evidence="9">Sec-independent protein translocase protein TatB</fullName>
    </submittedName>
</protein>
<dbReference type="AlphaFoldDB" id="A0A1M7Y1H9"/>
<dbReference type="PANTHER" id="PTHR33162">
    <property type="entry name" value="SEC-INDEPENDENT PROTEIN TRANSLOCASE PROTEIN TATA, CHLOROPLASTIC"/>
    <property type="match status" value="1"/>
</dbReference>
<keyword evidence="4" id="KW-0653">Protein transport</keyword>
<dbReference type="Proteomes" id="UP000184603">
    <property type="component" value="Unassembled WGS sequence"/>
</dbReference>
<keyword evidence="5" id="KW-1133">Transmembrane helix</keyword>
<evidence type="ECO:0000256" key="8">
    <source>
        <dbReference type="SAM" id="MobiDB-lite"/>
    </source>
</evidence>
<evidence type="ECO:0000256" key="6">
    <source>
        <dbReference type="ARBA" id="ARBA00023010"/>
    </source>
</evidence>
<keyword evidence="3" id="KW-0812">Transmembrane</keyword>
<evidence type="ECO:0000313" key="9">
    <source>
        <dbReference type="EMBL" id="SHO45646.1"/>
    </source>
</evidence>
<dbReference type="OrthoDB" id="9810561at2"/>
<gene>
    <name evidence="9" type="ORF">SAMN02745220_01163</name>
</gene>
<evidence type="ECO:0000256" key="3">
    <source>
        <dbReference type="ARBA" id="ARBA00022692"/>
    </source>
</evidence>
<dbReference type="InterPro" id="IPR003369">
    <property type="entry name" value="TatA/B/E"/>
</dbReference>
<keyword evidence="7" id="KW-0472">Membrane</keyword>
<organism evidence="9 10">
    <name type="scientific">Desulfopila aestuarii DSM 18488</name>
    <dbReference type="NCBI Taxonomy" id="1121416"/>
    <lineage>
        <taxon>Bacteria</taxon>
        <taxon>Pseudomonadati</taxon>
        <taxon>Thermodesulfobacteriota</taxon>
        <taxon>Desulfobulbia</taxon>
        <taxon>Desulfobulbales</taxon>
        <taxon>Desulfocapsaceae</taxon>
        <taxon>Desulfopila</taxon>
    </lineage>
</organism>
<feature type="region of interest" description="Disordered" evidence="8">
    <location>
        <begin position="127"/>
        <end position="158"/>
    </location>
</feature>
<comment type="subcellular location">
    <subcellularLocation>
        <location evidence="1">Membrane</location>
        <topology evidence="1">Single-pass membrane protein</topology>
    </subcellularLocation>
</comment>
<dbReference type="PRINTS" id="PR01506">
    <property type="entry name" value="TATBPROTEIN"/>
</dbReference>
<evidence type="ECO:0000256" key="5">
    <source>
        <dbReference type="ARBA" id="ARBA00022989"/>
    </source>
</evidence>
<dbReference type="Pfam" id="PF02416">
    <property type="entry name" value="TatA_B_E"/>
    <property type="match status" value="1"/>
</dbReference>
<dbReference type="Gene3D" id="1.20.5.3310">
    <property type="match status" value="1"/>
</dbReference>
<dbReference type="GO" id="GO:0015031">
    <property type="term" value="P:protein transport"/>
    <property type="evidence" value="ECO:0007669"/>
    <property type="project" value="UniProtKB-KW"/>
</dbReference>
<keyword evidence="6" id="KW-0811">Translocation</keyword>
<proteinExistence type="predicted"/>
<reference evidence="9 10" key="1">
    <citation type="submission" date="2016-12" db="EMBL/GenBank/DDBJ databases">
        <authorList>
            <person name="Song W.-J."/>
            <person name="Kurnit D.M."/>
        </authorList>
    </citation>
    <scope>NUCLEOTIDE SEQUENCE [LARGE SCALE GENOMIC DNA]</scope>
    <source>
        <strain evidence="9 10">DSM 18488</strain>
    </source>
</reference>
<name>A0A1M7Y1H9_9BACT</name>
<evidence type="ECO:0000256" key="2">
    <source>
        <dbReference type="ARBA" id="ARBA00022448"/>
    </source>
</evidence>
<accession>A0A1M7Y1H9</accession>
<dbReference type="STRING" id="1121416.SAMN02745220_01163"/>
<keyword evidence="10" id="KW-1185">Reference proteome</keyword>
<evidence type="ECO:0000256" key="1">
    <source>
        <dbReference type="ARBA" id="ARBA00004167"/>
    </source>
</evidence>
<evidence type="ECO:0000256" key="4">
    <source>
        <dbReference type="ARBA" id="ARBA00022927"/>
    </source>
</evidence>
<dbReference type="RefSeq" id="WP_073612507.1">
    <property type="nucleotide sequence ID" value="NZ_FRFE01000004.1"/>
</dbReference>